<dbReference type="EMBL" id="RWJN01000102">
    <property type="protein sequence ID" value="TCD67318.1"/>
    <property type="molecule type" value="Genomic_DNA"/>
</dbReference>
<protein>
    <recommendedName>
        <fullName evidence="5">Copper transporter</fullName>
    </recommendedName>
</protein>
<keyword evidence="2" id="KW-0472">Membrane</keyword>
<reference evidence="3 4" key="1">
    <citation type="submission" date="2018-11" db="EMBL/GenBank/DDBJ databases">
        <title>Genome assembly of Steccherinum ochraceum LE-BIN_3174, the white-rot fungus of the Steccherinaceae family (The Residual Polyporoid clade, Polyporales, Basidiomycota).</title>
        <authorList>
            <person name="Fedorova T.V."/>
            <person name="Glazunova O.A."/>
            <person name="Landesman E.O."/>
            <person name="Moiseenko K.V."/>
            <person name="Psurtseva N.V."/>
            <person name="Savinova O.S."/>
            <person name="Shakhova N.V."/>
            <person name="Tyazhelova T.V."/>
            <person name="Vasina D.V."/>
        </authorList>
    </citation>
    <scope>NUCLEOTIDE SEQUENCE [LARGE SCALE GENOMIC DNA]</scope>
    <source>
        <strain evidence="3 4">LE-BIN_3174</strain>
    </source>
</reference>
<dbReference type="Proteomes" id="UP000292702">
    <property type="component" value="Unassembled WGS sequence"/>
</dbReference>
<feature type="transmembrane region" description="Helical" evidence="2">
    <location>
        <begin position="99"/>
        <end position="123"/>
    </location>
</feature>
<accession>A0A4R0RU55</accession>
<keyword evidence="4" id="KW-1185">Reference proteome</keyword>
<dbReference type="OrthoDB" id="3233375at2759"/>
<gene>
    <name evidence="3" type="ORF">EIP91_000288</name>
</gene>
<feature type="region of interest" description="Disordered" evidence="1">
    <location>
        <begin position="153"/>
        <end position="180"/>
    </location>
</feature>
<name>A0A4R0RU55_9APHY</name>
<evidence type="ECO:0000313" key="3">
    <source>
        <dbReference type="EMBL" id="TCD67318.1"/>
    </source>
</evidence>
<feature type="compositionally biased region" description="Low complexity" evidence="1">
    <location>
        <begin position="155"/>
        <end position="167"/>
    </location>
</feature>
<proteinExistence type="predicted"/>
<evidence type="ECO:0000313" key="4">
    <source>
        <dbReference type="Proteomes" id="UP000292702"/>
    </source>
</evidence>
<dbReference type="AlphaFoldDB" id="A0A4R0RU55"/>
<evidence type="ECO:0008006" key="5">
    <source>
        <dbReference type="Google" id="ProtNLM"/>
    </source>
</evidence>
<comment type="caution">
    <text evidence="3">The sequence shown here is derived from an EMBL/GenBank/DDBJ whole genome shotgun (WGS) entry which is preliminary data.</text>
</comment>
<organism evidence="3 4">
    <name type="scientific">Steccherinum ochraceum</name>
    <dbReference type="NCBI Taxonomy" id="92696"/>
    <lineage>
        <taxon>Eukaryota</taxon>
        <taxon>Fungi</taxon>
        <taxon>Dikarya</taxon>
        <taxon>Basidiomycota</taxon>
        <taxon>Agaricomycotina</taxon>
        <taxon>Agaricomycetes</taxon>
        <taxon>Polyporales</taxon>
        <taxon>Steccherinaceae</taxon>
        <taxon>Steccherinum</taxon>
    </lineage>
</organism>
<keyword evidence="2" id="KW-0812">Transmembrane</keyword>
<evidence type="ECO:0000256" key="1">
    <source>
        <dbReference type="SAM" id="MobiDB-lite"/>
    </source>
</evidence>
<evidence type="ECO:0000256" key="2">
    <source>
        <dbReference type="SAM" id="Phobius"/>
    </source>
</evidence>
<sequence length="180" mass="19901">MHREAFDFDTHSEDHDAHFVKILPFFGNPVELSRPAAHLQVAASPDNTVVPIGFKEGSNARMERSGHHHGHNVGHHLRGDFLHRINHALVSLGTWEGRIVAFVLGCGIGVLLRMMWVLGLVLIRSVRGSREEPEPSADEVVYYEGVVLFDEADHTPPQYTAATPAPEYTDEKKAAPAADN</sequence>
<keyword evidence="2" id="KW-1133">Transmembrane helix</keyword>